<dbReference type="Proteomes" id="UP000265541">
    <property type="component" value="Unassembled WGS sequence"/>
</dbReference>
<organism evidence="5 6">
    <name type="scientific">Staphylococcus gallinarum</name>
    <dbReference type="NCBI Taxonomy" id="1293"/>
    <lineage>
        <taxon>Bacteria</taxon>
        <taxon>Bacillati</taxon>
        <taxon>Bacillota</taxon>
        <taxon>Bacilli</taxon>
        <taxon>Bacillales</taxon>
        <taxon>Staphylococcaceae</taxon>
        <taxon>Staphylococcus</taxon>
    </lineage>
</organism>
<evidence type="ECO:0000256" key="2">
    <source>
        <dbReference type="ARBA" id="ARBA00022692"/>
    </source>
</evidence>
<dbReference type="AlphaFoldDB" id="A0A3A0URP5"/>
<keyword evidence="4" id="KW-0472">Membrane</keyword>
<evidence type="ECO:0000256" key="1">
    <source>
        <dbReference type="ARBA" id="ARBA00004141"/>
    </source>
</evidence>
<reference evidence="5 6" key="1">
    <citation type="journal article" date="2016" name="Front. Microbiol.">
        <title>Comprehensive Phylogenetic Analysis of Bovine Non-aureus Staphylococci Species Based on Whole-Genome Sequencing.</title>
        <authorList>
            <person name="Naushad S."/>
            <person name="Barkema H.W."/>
            <person name="Luby C."/>
            <person name="Condas L.A."/>
            <person name="Nobrega D.B."/>
            <person name="Carson D.A."/>
            <person name="De Buck J."/>
        </authorList>
    </citation>
    <scope>NUCLEOTIDE SEQUENCE [LARGE SCALE GENOMIC DNA]</scope>
    <source>
        <strain evidence="5 6">SNUC 4781</strain>
    </source>
</reference>
<sequence>YAAIYIPEKFTHQITGTLRKNPQQADVEYKVNQKLNAIAPKMTNAGTSAIVQKANEQFNETVTKALLDEANRLGVKLEEEIPTINKIEDAVSKANDSIPKINDFADKIIYLDENQDKIDNYADEFRALGNHKGEVIDAADKLNQVNAAIPTLNERAKLI</sequence>
<dbReference type="RefSeq" id="WP_430523727.1">
    <property type="nucleotide sequence ID" value="NZ_QYJN01000690.1"/>
</dbReference>
<evidence type="ECO:0000313" key="6">
    <source>
        <dbReference type="Proteomes" id="UP000265541"/>
    </source>
</evidence>
<protein>
    <submittedName>
        <fullName evidence="5">YhgE/Pip domain-containing protein</fullName>
    </submittedName>
</protein>
<evidence type="ECO:0000256" key="4">
    <source>
        <dbReference type="ARBA" id="ARBA00023136"/>
    </source>
</evidence>
<evidence type="ECO:0000256" key="3">
    <source>
        <dbReference type="ARBA" id="ARBA00022989"/>
    </source>
</evidence>
<proteinExistence type="predicted"/>
<dbReference type="InterPro" id="IPR051328">
    <property type="entry name" value="T7SS_ABC-Transporter"/>
</dbReference>
<dbReference type="PANTHER" id="PTHR43077:SF10">
    <property type="entry name" value="TRANSPORT PERMEASE PROTEIN"/>
    <property type="match status" value="1"/>
</dbReference>
<dbReference type="GO" id="GO:0016020">
    <property type="term" value="C:membrane"/>
    <property type="evidence" value="ECO:0007669"/>
    <property type="project" value="UniProtKB-SubCell"/>
</dbReference>
<dbReference type="EMBL" id="QYJN01000690">
    <property type="protein sequence ID" value="RIP11931.1"/>
    <property type="molecule type" value="Genomic_DNA"/>
</dbReference>
<evidence type="ECO:0000313" key="5">
    <source>
        <dbReference type="EMBL" id="RIP11931.1"/>
    </source>
</evidence>
<dbReference type="PANTHER" id="PTHR43077">
    <property type="entry name" value="TRANSPORT PERMEASE YVFS-RELATED"/>
    <property type="match status" value="1"/>
</dbReference>
<gene>
    <name evidence="5" type="ORF">BUZ14_17765</name>
</gene>
<comment type="caution">
    <text evidence="5">The sequence shown here is derived from an EMBL/GenBank/DDBJ whole genome shotgun (WGS) entry which is preliminary data.</text>
</comment>
<comment type="subcellular location">
    <subcellularLocation>
        <location evidence="1">Membrane</location>
        <topology evidence="1">Multi-pass membrane protein</topology>
    </subcellularLocation>
</comment>
<feature type="non-terminal residue" evidence="5">
    <location>
        <position position="159"/>
    </location>
</feature>
<feature type="non-terminal residue" evidence="5">
    <location>
        <position position="1"/>
    </location>
</feature>
<keyword evidence="2" id="KW-0812">Transmembrane</keyword>
<keyword evidence="3" id="KW-1133">Transmembrane helix</keyword>
<accession>A0A3A0URP5</accession>
<name>A0A3A0URP5_STAGA</name>